<evidence type="ECO:0000256" key="1">
    <source>
        <dbReference type="SAM" id="MobiDB-lite"/>
    </source>
</evidence>
<protein>
    <submittedName>
        <fullName evidence="2">Uncharacterized protein</fullName>
    </submittedName>
</protein>
<evidence type="ECO:0000313" key="2">
    <source>
        <dbReference type="EMBL" id="MFC6439469.1"/>
    </source>
</evidence>
<accession>A0ABW1XI48</accession>
<organism evidence="2 3">
    <name type="scientific">Pseudobowmanella zhangzhouensis</name>
    <dbReference type="NCBI Taxonomy" id="1537679"/>
    <lineage>
        <taxon>Bacteria</taxon>
        <taxon>Pseudomonadati</taxon>
        <taxon>Pseudomonadota</taxon>
        <taxon>Gammaproteobacteria</taxon>
        <taxon>Alteromonadales</taxon>
        <taxon>Alteromonadaceae</taxon>
    </lineage>
</organism>
<feature type="compositionally biased region" description="Basic and acidic residues" evidence="1">
    <location>
        <begin position="68"/>
        <end position="86"/>
    </location>
</feature>
<reference evidence="3" key="1">
    <citation type="journal article" date="2019" name="Int. J. Syst. Evol. Microbiol.">
        <title>The Global Catalogue of Microorganisms (GCM) 10K type strain sequencing project: providing services to taxonomists for standard genome sequencing and annotation.</title>
        <authorList>
            <consortium name="The Broad Institute Genomics Platform"/>
            <consortium name="The Broad Institute Genome Sequencing Center for Infectious Disease"/>
            <person name="Wu L."/>
            <person name="Ma J."/>
        </authorList>
    </citation>
    <scope>NUCLEOTIDE SEQUENCE [LARGE SCALE GENOMIC DNA]</scope>
    <source>
        <strain evidence="3">CGMCC 1.16031</strain>
    </source>
</reference>
<dbReference type="RefSeq" id="WP_131257242.1">
    <property type="nucleotide sequence ID" value="NZ_JBHSUS010000001.1"/>
</dbReference>
<gene>
    <name evidence="2" type="ORF">ACFP85_04815</name>
</gene>
<sequence>MNNDLLFPILPREGRSNPVADEHKVEQVSKEARIREVKDDEKNLTAEQREQREKQQQQKQQTTPKQPETSKEDEIDARPGHLDIYV</sequence>
<dbReference type="Proteomes" id="UP001596364">
    <property type="component" value="Unassembled WGS sequence"/>
</dbReference>
<feature type="compositionally biased region" description="Basic and acidic residues" evidence="1">
    <location>
        <begin position="12"/>
        <end position="56"/>
    </location>
</feature>
<feature type="compositionally biased region" description="Low complexity" evidence="1">
    <location>
        <begin position="57"/>
        <end position="67"/>
    </location>
</feature>
<name>A0ABW1XI48_9ALTE</name>
<evidence type="ECO:0000313" key="3">
    <source>
        <dbReference type="Proteomes" id="UP001596364"/>
    </source>
</evidence>
<proteinExistence type="predicted"/>
<feature type="region of interest" description="Disordered" evidence="1">
    <location>
        <begin position="1"/>
        <end position="86"/>
    </location>
</feature>
<comment type="caution">
    <text evidence="2">The sequence shown here is derived from an EMBL/GenBank/DDBJ whole genome shotgun (WGS) entry which is preliminary data.</text>
</comment>
<keyword evidence="3" id="KW-1185">Reference proteome</keyword>
<dbReference type="EMBL" id="JBHSUS010000001">
    <property type="protein sequence ID" value="MFC6439469.1"/>
    <property type="molecule type" value="Genomic_DNA"/>
</dbReference>